<keyword evidence="4" id="KW-0862">Zinc</keyword>
<keyword evidence="5" id="KW-0539">Nucleus</keyword>
<dbReference type="SUPFAM" id="SSF57716">
    <property type="entry name" value="Glucocorticoid receptor-like (DNA-binding domain)"/>
    <property type="match status" value="1"/>
</dbReference>
<protein>
    <submittedName>
        <fullName evidence="8">GATA Zn-finger-containing transcription factor</fullName>
    </submittedName>
</protein>
<organism evidence="8 9">
    <name type="scientific">Tubulinosema ratisbonensis</name>
    <dbReference type="NCBI Taxonomy" id="291195"/>
    <lineage>
        <taxon>Eukaryota</taxon>
        <taxon>Fungi</taxon>
        <taxon>Fungi incertae sedis</taxon>
        <taxon>Microsporidia</taxon>
        <taxon>Tubulinosematoidea</taxon>
        <taxon>Tubulinosematidae</taxon>
        <taxon>Tubulinosema</taxon>
    </lineage>
</organism>
<dbReference type="GO" id="GO:0008270">
    <property type="term" value="F:zinc ion binding"/>
    <property type="evidence" value="ECO:0007669"/>
    <property type="project" value="UniProtKB-KW"/>
</dbReference>
<proteinExistence type="predicted"/>
<dbReference type="PROSITE" id="PS50114">
    <property type="entry name" value="GATA_ZN_FINGER_2"/>
    <property type="match status" value="1"/>
</dbReference>
<dbReference type="VEuPathDB" id="MicrosporidiaDB:TUBRATIS_22630"/>
<dbReference type="PANTHER" id="PTHR10071">
    <property type="entry name" value="TRANSCRIPTION FACTOR GATA FAMILY MEMBER"/>
    <property type="match status" value="1"/>
</dbReference>
<accession>A0A437AJK3</accession>
<dbReference type="GO" id="GO:0045944">
    <property type="term" value="P:positive regulation of transcription by RNA polymerase II"/>
    <property type="evidence" value="ECO:0007669"/>
    <property type="project" value="TreeGrafter"/>
</dbReference>
<dbReference type="InterPro" id="IPR039355">
    <property type="entry name" value="Transcription_factor_GATA"/>
</dbReference>
<keyword evidence="9" id="KW-1185">Reference proteome</keyword>
<dbReference type="Proteomes" id="UP000282876">
    <property type="component" value="Unassembled WGS sequence"/>
</dbReference>
<dbReference type="Pfam" id="PF00320">
    <property type="entry name" value="GATA"/>
    <property type="match status" value="1"/>
</dbReference>
<evidence type="ECO:0000256" key="6">
    <source>
        <dbReference type="PROSITE-ProRule" id="PRU00094"/>
    </source>
</evidence>
<evidence type="ECO:0000256" key="3">
    <source>
        <dbReference type="ARBA" id="ARBA00022771"/>
    </source>
</evidence>
<dbReference type="Gene3D" id="3.30.50.10">
    <property type="entry name" value="Erythroid Transcription Factor GATA-1, subunit A"/>
    <property type="match status" value="1"/>
</dbReference>
<evidence type="ECO:0000256" key="1">
    <source>
        <dbReference type="ARBA" id="ARBA00004123"/>
    </source>
</evidence>
<dbReference type="CDD" id="cd00202">
    <property type="entry name" value="ZnF_GATA"/>
    <property type="match status" value="1"/>
</dbReference>
<sequence length="175" mass="20657">MNFNDNSTWNSQKDENEVQSYGSYEDFDYDELNRRLSDQFSSKMMKGNFLRSNKFRVCSNCRTRDTSIWRWSEDKNFLLCNACGLYEKSHKKNRPVVLTEEGVSRILKKTEIFNNCVLCDAVITDILPEYKALCFKCSRISDTIDVHSFFVFHIHIPNKEGFGKGGKFYKFRVYK</sequence>
<evidence type="ECO:0000256" key="4">
    <source>
        <dbReference type="ARBA" id="ARBA00022833"/>
    </source>
</evidence>
<comment type="caution">
    <text evidence="8">The sequence shown here is derived from an EMBL/GenBank/DDBJ whole genome shotgun (WGS) entry which is preliminary data.</text>
</comment>
<evidence type="ECO:0000313" key="8">
    <source>
        <dbReference type="EMBL" id="RVD91292.1"/>
    </source>
</evidence>
<dbReference type="InterPro" id="IPR013088">
    <property type="entry name" value="Znf_NHR/GATA"/>
</dbReference>
<feature type="domain" description="GATA-type" evidence="7">
    <location>
        <begin position="52"/>
        <end position="109"/>
    </location>
</feature>
<dbReference type="PANTHER" id="PTHR10071:SF281">
    <property type="entry name" value="BOX A-BINDING FACTOR-RELATED"/>
    <property type="match status" value="1"/>
</dbReference>
<dbReference type="InterPro" id="IPR000679">
    <property type="entry name" value="Znf_GATA"/>
</dbReference>
<dbReference type="GO" id="GO:0000981">
    <property type="term" value="F:DNA-binding transcription factor activity, RNA polymerase II-specific"/>
    <property type="evidence" value="ECO:0007669"/>
    <property type="project" value="TreeGrafter"/>
</dbReference>
<dbReference type="AlphaFoldDB" id="A0A437AJK3"/>
<dbReference type="OrthoDB" id="515401at2759"/>
<dbReference type="GO" id="GO:0000122">
    <property type="term" value="P:negative regulation of transcription by RNA polymerase II"/>
    <property type="evidence" value="ECO:0007669"/>
    <property type="project" value="TreeGrafter"/>
</dbReference>
<evidence type="ECO:0000256" key="2">
    <source>
        <dbReference type="ARBA" id="ARBA00022723"/>
    </source>
</evidence>
<reference evidence="8 9" key="1">
    <citation type="submission" date="2018-10" db="EMBL/GenBank/DDBJ databases">
        <title>Draft genome sequence of the microsporidian Tubulinosema ratisbonensis.</title>
        <authorList>
            <person name="Polonais V."/>
            <person name="Peyretaillade E."/>
            <person name="Niehus S."/>
            <person name="Wawrzyniak I."/>
            <person name="Franchet A."/>
            <person name="Gaspin C."/>
            <person name="Reichstadt M."/>
            <person name="Belser C."/>
            <person name="Labadie K."/>
            <person name="Delbac F."/>
            <person name="Ferrandon D."/>
        </authorList>
    </citation>
    <scope>NUCLEOTIDE SEQUENCE [LARGE SCALE GENOMIC DNA]</scope>
    <source>
        <strain evidence="8 9">Franzen</strain>
    </source>
</reference>
<dbReference type="GO" id="GO:0000978">
    <property type="term" value="F:RNA polymerase II cis-regulatory region sequence-specific DNA binding"/>
    <property type="evidence" value="ECO:0007669"/>
    <property type="project" value="TreeGrafter"/>
</dbReference>
<evidence type="ECO:0000256" key="5">
    <source>
        <dbReference type="ARBA" id="ARBA00023242"/>
    </source>
</evidence>
<evidence type="ECO:0000313" key="9">
    <source>
        <dbReference type="Proteomes" id="UP000282876"/>
    </source>
</evidence>
<keyword evidence="3 6" id="KW-0863">Zinc-finger</keyword>
<dbReference type="SMART" id="SM00401">
    <property type="entry name" value="ZnF_GATA"/>
    <property type="match status" value="1"/>
</dbReference>
<dbReference type="EMBL" id="RCSS01000579">
    <property type="protein sequence ID" value="RVD91292.1"/>
    <property type="molecule type" value="Genomic_DNA"/>
</dbReference>
<dbReference type="GO" id="GO:0005634">
    <property type="term" value="C:nucleus"/>
    <property type="evidence" value="ECO:0007669"/>
    <property type="project" value="UniProtKB-SubCell"/>
</dbReference>
<dbReference type="STRING" id="291195.A0A437AJK3"/>
<evidence type="ECO:0000259" key="7">
    <source>
        <dbReference type="PROSITE" id="PS50114"/>
    </source>
</evidence>
<name>A0A437AJK3_9MICR</name>
<dbReference type="GO" id="GO:0045165">
    <property type="term" value="P:cell fate commitment"/>
    <property type="evidence" value="ECO:0007669"/>
    <property type="project" value="TreeGrafter"/>
</dbReference>
<comment type="subcellular location">
    <subcellularLocation>
        <location evidence="1">Nucleus</location>
    </subcellularLocation>
</comment>
<gene>
    <name evidence="8" type="ORF">TUBRATIS_22630</name>
</gene>
<keyword evidence="2" id="KW-0479">Metal-binding</keyword>